<dbReference type="InterPro" id="IPR017853">
    <property type="entry name" value="GH"/>
</dbReference>
<dbReference type="InterPro" id="IPR057739">
    <property type="entry name" value="Glyco_hydro_29_N"/>
</dbReference>
<evidence type="ECO:0000256" key="4">
    <source>
        <dbReference type="ARBA" id="ARBA00022801"/>
    </source>
</evidence>
<dbReference type="PANTHER" id="PTHR10030">
    <property type="entry name" value="ALPHA-L-FUCOSIDASE"/>
    <property type="match status" value="1"/>
</dbReference>
<keyword evidence="4 8" id="KW-0378">Hydrolase</keyword>
<dbReference type="EMBL" id="JACHOC010000001">
    <property type="protein sequence ID" value="MBB4620746.1"/>
    <property type="molecule type" value="Genomic_DNA"/>
</dbReference>
<evidence type="ECO:0000256" key="2">
    <source>
        <dbReference type="ARBA" id="ARBA00012662"/>
    </source>
</evidence>
<dbReference type="Pfam" id="PF00754">
    <property type="entry name" value="F5_F8_type_C"/>
    <property type="match status" value="1"/>
</dbReference>
<dbReference type="EC" id="3.2.1.51" evidence="2"/>
<dbReference type="Proteomes" id="UP000533637">
    <property type="component" value="Unassembled WGS sequence"/>
</dbReference>
<reference evidence="8 9" key="1">
    <citation type="submission" date="2020-08" db="EMBL/GenBank/DDBJ databases">
        <title>Genomic Encyclopedia of Type Strains, Phase IV (KMG-IV): sequencing the most valuable type-strain genomes for metagenomic binning, comparative biology and taxonomic classification.</title>
        <authorList>
            <person name="Goeker M."/>
        </authorList>
    </citation>
    <scope>NUCLEOTIDE SEQUENCE [LARGE SCALE GENOMIC DNA]</scope>
    <source>
        <strain evidence="8 9">DSM 102983</strain>
    </source>
</reference>
<evidence type="ECO:0000256" key="5">
    <source>
        <dbReference type="ARBA" id="ARBA00023295"/>
    </source>
</evidence>
<keyword evidence="5 8" id="KW-0326">Glycosidase</keyword>
<dbReference type="PROSITE" id="PS50022">
    <property type="entry name" value="FA58C_3"/>
    <property type="match status" value="1"/>
</dbReference>
<evidence type="ECO:0000259" key="7">
    <source>
        <dbReference type="PROSITE" id="PS50022"/>
    </source>
</evidence>
<dbReference type="RefSeq" id="WP_183668869.1">
    <property type="nucleotide sequence ID" value="NZ_BMPB01000004.1"/>
</dbReference>
<keyword evidence="9" id="KW-1185">Reference proteome</keyword>
<accession>A0ABR6KGV6</accession>
<evidence type="ECO:0000256" key="1">
    <source>
        <dbReference type="ARBA" id="ARBA00007951"/>
    </source>
</evidence>
<comment type="caution">
    <text evidence="8">The sequence shown here is derived from an EMBL/GenBank/DDBJ whole genome shotgun (WGS) entry which is preliminary data.</text>
</comment>
<name>A0ABR6KGV6_9BACT</name>
<evidence type="ECO:0000256" key="3">
    <source>
        <dbReference type="ARBA" id="ARBA00022729"/>
    </source>
</evidence>
<evidence type="ECO:0000313" key="8">
    <source>
        <dbReference type="EMBL" id="MBB4620746.1"/>
    </source>
</evidence>
<feature type="domain" description="F5/8 type C" evidence="7">
    <location>
        <begin position="328"/>
        <end position="466"/>
    </location>
</feature>
<gene>
    <name evidence="8" type="ORF">GGQ57_000620</name>
</gene>
<sequence length="468" mass="53588">MRKNVSILLCLAFLCSLAIQGLKAQPAEGTPDLRTLQQQFVDLKFGMFIHFNIPTFMSDDWADPDASPAIFNPVKLDCNQWAEAAKAARMRYGCLTTKHHSGFCIWDTKTTGYNVMNGPLKRDVVKEYVEAFRKRGLKTMLYYSILDTHHKLRPGFITKAHINMVKAQLTELLTNYGEITAIIIDGWDAPWSRISYEDVPFQEIYRLIKRLQPDCLVMDLNAAKYPKEALFYTDIKSYEQNAGQHISKESNQLPALSCLPINKNWFWKEEFPTSPVKDPTVIVKENLEPFNQAYCNFILNVAPNRDGLIDPNAVEGLKKIGAIWKDNTAVPELPAYDAPITATNIAKHKPANSSWSDDMWIMDFANDNDFTTSWRSNKQVAKPWLEIDLDKCHSFNMITITDLQESIKSYRLLYETDGVWKEICSGDKSDKVKVHRFDRLWGNKIKIEIDSTDGQASIAEFGVYDEQR</sequence>
<dbReference type="GO" id="GO:0004560">
    <property type="term" value="F:alpha-L-fucosidase activity"/>
    <property type="evidence" value="ECO:0007669"/>
    <property type="project" value="UniProtKB-EC"/>
</dbReference>
<feature type="chain" id="PRO_5045126431" description="alpha-L-fucosidase" evidence="6">
    <location>
        <begin position="25"/>
        <end position="468"/>
    </location>
</feature>
<dbReference type="PANTHER" id="PTHR10030:SF37">
    <property type="entry name" value="ALPHA-L-FUCOSIDASE-RELATED"/>
    <property type="match status" value="1"/>
</dbReference>
<evidence type="ECO:0000256" key="6">
    <source>
        <dbReference type="SAM" id="SignalP"/>
    </source>
</evidence>
<dbReference type="Gene3D" id="2.60.120.260">
    <property type="entry name" value="Galactose-binding domain-like"/>
    <property type="match status" value="1"/>
</dbReference>
<dbReference type="SUPFAM" id="SSF49785">
    <property type="entry name" value="Galactose-binding domain-like"/>
    <property type="match status" value="1"/>
</dbReference>
<dbReference type="SMART" id="SM00812">
    <property type="entry name" value="Alpha_L_fucos"/>
    <property type="match status" value="1"/>
</dbReference>
<comment type="similarity">
    <text evidence="1">Belongs to the glycosyl hydrolase 29 family.</text>
</comment>
<protein>
    <recommendedName>
        <fullName evidence="2">alpha-L-fucosidase</fullName>
        <ecNumber evidence="2">3.2.1.51</ecNumber>
    </recommendedName>
</protein>
<dbReference type="SUPFAM" id="SSF51445">
    <property type="entry name" value="(Trans)glycosidases"/>
    <property type="match status" value="1"/>
</dbReference>
<feature type="signal peptide" evidence="6">
    <location>
        <begin position="1"/>
        <end position="24"/>
    </location>
</feature>
<evidence type="ECO:0000313" key="9">
    <source>
        <dbReference type="Proteomes" id="UP000533637"/>
    </source>
</evidence>
<dbReference type="Pfam" id="PF01120">
    <property type="entry name" value="Alpha_L_fucos"/>
    <property type="match status" value="1"/>
</dbReference>
<keyword evidence="3 6" id="KW-0732">Signal</keyword>
<dbReference type="InterPro" id="IPR000933">
    <property type="entry name" value="Glyco_hydro_29"/>
</dbReference>
<dbReference type="InterPro" id="IPR008979">
    <property type="entry name" value="Galactose-bd-like_sf"/>
</dbReference>
<dbReference type="InterPro" id="IPR000421">
    <property type="entry name" value="FA58C"/>
</dbReference>
<dbReference type="Gene3D" id="3.20.20.80">
    <property type="entry name" value="Glycosidases"/>
    <property type="match status" value="1"/>
</dbReference>
<proteinExistence type="inferred from homology"/>
<organism evidence="8 9">
    <name type="scientific">Parabacteroides faecis</name>
    <dbReference type="NCBI Taxonomy" id="1217282"/>
    <lineage>
        <taxon>Bacteria</taxon>
        <taxon>Pseudomonadati</taxon>
        <taxon>Bacteroidota</taxon>
        <taxon>Bacteroidia</taxon>
        <taxon>Bacteroidales</taxon>
        <taxon>Tannerellaceae</taxon>
        <taxon>Parabacteroides</taxon>
    </lineage>
</organism>